<sequence length="147" mass="17378">MDVTFPLIISIIIAIIIFVYRLYVNGRVMVINNTSKRILADRVRSELTRLSIPFTEESSDFSNEHQFIIEDATIKIYSPRGGKKEIKTFHLSFIKWWRLSQFEEVNISIVEKFREERDEVIFWKQILTSLGGGCLLIILIFFVIWKF</sequence>
<accession>A0A6L3V326</accession>
<evidence type="ECO:0000256" key="1">
    <source>
        <dbReference type="SAM" id="Phobius"/>
    </source>
</evidence>
<feature type="transmembrane region" description="Helical" evidence="1">
    <location>
        <begin position="6"/>
        <end position="24"/>
    </location>
</feature>
<keyword evidence="3" id="KW-1185">Reference proteome</keyword>
<dbReference type="Proteomes" id="UP000481030">
    <property type="component" value="Unassembled WGS sequence"/>
</dbReference>
<evidence type="ECO:0000313" key="2">
    <source>
        <dbReference type="EMBL" id="KAB2333326.1"/>
    </source>
</evidence>
<dbReference type="AlphaFoldDB" id="A0A6L3V326"/>
<reference evidence="2 3" key="1">
    <citation type="journal article" date="2016" name="Antonie Van Leeuwenhoek">
        <title>Bacillus depressus sp. nov., isolated from soil of a sunflower field.</title>
        <authorList>
            <person name="Wei X."/>
            <person name="Xin D."/>
            <person name="Xin Y."/>
            <person name="Zhang H."/>
            <person name="Wang T."/>
            <person name="Zhang J."/>
        </authorList>
    </citation>
    <scope>NUCLEOTIDE SEQUENCE [LARGE SCALE GENOMIC DNA]</scope>
    <source>
        <strain evidence="2 3">BZ1</strain>
    </source>
</reference>
<keyword evidence="1" id="KW-1133">Transmembrane helix</keyword>
<keyword evidence="1" id="KW-0472">Membrane</keyword>
<name>A0A6L3V326_9BACI</name>
<organism evidence="2 3">
    <name type="scientific">Cytobacillus depressus</name>
    <dbReference type="NCBI Taxonomy" id="1602942"/>
    <lineage>
        <taxon>Bacteria</taxon>
        <taxon>Bacillati</taxon>
        <taxon>Bacillota</taxon>
        <taxon>Bacilli</taxon>
        <taxon>Bacillales</taxon>
        <taxon>Bacillaceae</taxon>
        <taxon>Cytobacillus</taxon>
    </lineage>
</organism>
<keyword evidence="1" id="KW-0812">Transmembrane</keyword>
<gene>
    <name evidence="2" type="ORF">F7731_15840</name>
</gene>
<feature type="transmembrane region" description="Helical" evidence="1">
    <location>
        <begin position="121"/>
        <end position="145"/>
    </location>
</feature>
<protein>
    <submittedName>
        <fullName evidence="2">Uncharacterized protein</fullName>
    </submittedName>
</protein>
<proteinExistence type="predicted"/>
<comment type="caution">
    <text evidence="2">The sequence shown here is derived from an EMBL/GenBank/DDBJ whole genome shotgun (WGS) entry which is preliminary data.</text>
</comment>
<dbReference type="EMBL" id="WBOS01000007">
    <property type="protein sequence ID" value="KAB2333326.1"/>
    <property type="molecule type" value="Genomic_DNA"/>
</dbReference>
<evidence type="ECO:0000313" key="3">
    <source>
        <dbReference type="Proteomes" id="UP000481030"/>
    </source>
</evidence>